<dbReference type="Proteomes" id="UP000712281">
    <property type="component" value="Unassembled WGS sequence"/>
</dbReference>
<sequence length="53" mass="5601">MAMATAVTPIAMAEAGSSSYGNAQIFNSPQLTNESYPLVTSNQGPYHINFYGS</sequence>
<gene>
    <name evidence="1" type="ORF">F2Q68_00024240</name>
</gene>
<dbReference type="AlphaFoldDB" id="A0A3N6Q9A9"/>
<comment type="caution">
    <text evidence="1">The sequence shown here is derived from an EMBL/GenBank/DDBJ whole genome shotgun (WGS) entry which is preliminary data.</text>
</comment>
<evidence type="ECO:0000313" key="1">
    <source>
        <dbReference type="EMBL" id="KAF2565361.1"/>
    </source>
</evidence>
<protein>
    <submittedName>
        <fullName evidence="1">Uncharacterized protein</fullName>
    </submittedName>
</protein>
<accession>A0A3N6Q9A9</accession>
<proteinExistence type="predicted"/>
<organism evidence="1 2">
    <name type="scientific">Brassica cretica</name>
    <name type="common">Mustard</name>
    <dbReference type="NCBI Taxonomy" id="69181"/>
    <lineage>
        <taxon>Eukaryota</taxon>
        <taxon>Viridiplantae</taxon>
        <taxon>Streptophyta</taxon>
        <taxon>Embryophyta</taxon>
        <taxon>Tracheophyta</taxon>
        <taxon>Spermatophyta</taxon>
        <taxon>Magnoliopsida</taxon>
        <taxon>eudicotyledons</taxon>
        <taxon>Gunneridae</taxon>
        <taxon>Pentapetalae</taxon>
        <taxon>rosids</taxon>
        <taxon>malvids</taxon>
        <taxon>Brassicales</taxon>
        <taxon>Brassicaceae</taxon>
        <taxon>Brassiceae</taxon>
        <taxon>Brassica</taxon>
    </lineage>
</organism>
<reference evidence="1" key="1">
    <citation type="submission" date="2019-12" db="EMBL/GenBank/DDBJ databases">
        <title>Genome sequencing and annotation of Brassica cretica.</title>
        <authorList>
            <person name="Studholme D.J."/>
            <person name="Sarris P.F."/>
        </authorList>
    </citation>
    <scope>NUCLEOTIDE SEQUENCE</scope>
    <source>
        <strain evidence="1">PFS-001/15</strain>
        <tissue evidence="1">Leaf</tissue>
    </source>
</reference>
<dbReference type="EMBL" id="QGKW02001911">
    <property type="protein sequence ID" value="KAF2565361.1"/>
    <property type="molecule type" value="Genomic_DNA"/>
</dbReference>
<evidence type="ECO:0000313" key="2">
    <source>
        <dbReference type="Proteomes" id="UP000712281"/>
    </source>
</evidence>
<name>A0A3N6Q9A9_BRACR</name>